<dbReference type="Proteomes" id="UP000001116">
    <property type="component" value="Chromosome"/>
</dbReference>
<dbReference type="EMBL" id="CP000750">
    <property type="protein sequence ID" value="ABS04287.1"/>
    <property type="molecule type" value="Genomic_DNA"/>
</dbReference>
<dbReference type="HOGENOM" id="CLU_806296_0_0_11"/>
<dbReference type="eggNOG" id="ENOG503346N">
    <property type="taxonomic scope" value="Bacteria"/>
</dbReference>
<feature type="transmembrane region" description="Helical" evidence="2">
    <location>
        <begin position="325"/>
        <end position="344"/>
    </location>
</feature>
<feature type="transmembrane region" description="Helical" evidence="2">
    <location>
        <begin position="194"/>
        <end position="211"/>
    </location>
</feature>
<keyword evidence="4" id="KW-1185">Reference proteome</keyword>
<feature type="compositionally biased region" description="Basic and acidic residues" evidence="1">
    <location>
        <begin position="8"/>
        <end position="27"/>
    </location>
</feature>
<feature type="transmembrane region" description="Helical" evidence="2">
    <location>
        <begin position="131"/>
        <end position="151"/>
    </location>
</feature>
<feature type="transmembrane region" description="Helical" evidence="2">
    <location>
        <begin position="99"/>
        <end position="119"/>
    </location>
</feature>
<dbReference type="AlphaFoldDB" id="A6WBU8"/>
<feature type="region of interest" description="Disordered" evidence="1">
    <location>
        <begin position="59"/>
        <end position="81"/>
    </location>
</feature>
<feature type="transmembrane region" description="Helical" evidence="2">
    <location>
        <begin position="163"/>
        <end position="182"/>
    </location>
</feature>
<reference evidence="4" key="1">
    <citation type="journal article" date="2008" name="PLoS ONE">
        <title>Survival in nuclear waste, extreme resistance, and potential applications gleaned from the genome sequence of Kineococcus radiotolerans SRS30216.</title>
        <authorList>
            <person name="Bagwell C.E."/>
            <person name="Bhat S."/>
            <person name="Hawkins G.M."/>
            <person name="Smith B.W."/>
            <person name="Biswas T."/>
            <person name="Hoover T.R."/>
            <person name="Saunders E."/>
            <person name="Han C.S."/>
            <person name="Tsodikov O.V."/>
            <person name="Shimkets L.J."/>
        </authorList>
    </citation>
    <scope>NUCLEOTIDE SEQUENCE [LARGE SCALE GENOMIC DNA]</scope>
    <source>
        <strain evidence="4">ATCC BAA-149 / DSM 14245 / SRS30216</strain>
    </source>
</reference>
<proteinExistence type="predicted"/>
<evidence type="ECO:0000313" key="4">
    <source>
        <dbReference type="Proteomes" id="UP000001116"/>
    </source>
</evidence>
<keyword evidence="2" id="KW-1133">Transmembrane helix</keyword>
<evidence type="ECO:0000256" key="1">
    <source>
        <dbReference type="SAM" id="MobiDB-lite"/>
    </source>
</evidence>
<evidence type="ECO:0000256" key="2">
    <source>
        <dbReference type="SAM" id="Phobius"/>
    </source>
</evidence>
<dbReference type="KEGG" id="kra:Krad_2817"/>
<dbReference type="RefSeq" id="WP_012087470.1">
    <property type="nucleotide sequence ID" value="NC_009664.2"/>
</dbReference>
<feature type="transmembrane region" description="Helical" evidence="2">
    <location>
        <begin position="300"/>
        <end position="319"/>
    </location>
</feature>
<keyword evidence="2" id="KW-0812">Transmembrane</keyword>
<accession>A6WBU8</accession>
<name>A6WBU8_KINRD</name>
<gene>
    <name evidence="3" type="ordered locus">Krad_2817</name>
</gene>
<dbReference type="OrthoDB" id="4217222at2"/>
<feature type="region of interest" description="Disordered" evidence="1">
    <location>
        <begin position="1"/>
        <end position="27"/>
    </location>
</feature>
<evidence type="ECO:0000313" key="3">
    <source>
        <dbReference type="EMBL" id="ABS04287.1"/>
    </source>
</evidence>
<protein>
    <submittedName>
        <fullName evidence="3">Uncharacterized protein</fullName>
    </submittedName>
</protein>
<organism evidence="3 4">
    <name type="scientific">Kineococcus radiotolerans (strain ATCC BAA-149 / DSM 14245 / SRS30216)</name>
    <dbReference type="NCBI Taxonomy" id="266940"/>
    <lineage>
        <taxon>Bacteria</taxon>
        <taxon>Bacillati</taxon>
        <taxon>Actinomycetota</taxon>
        <taxon>Actinomycetes</taxon>
        <taxon>Kineosporiales</taxon>
        <taxon>Kineosporiaceae</taxon>
        <taxon>Kineococcus</taxon>
    </lineage>
</organism>
<sequence length="354" mass="38006">MNADLSEDDRSVTGPDQDRPTAGDEDWARRVRAGLLRDDVPQVLADAVLEQARAACRDSGRPATEVFGTPSEYVRQRPQESLDPELRARYDRDGLPEGFDASAVVLRLGVVGLAISIGTTAREGWTAEHGYAHAALLAAVLATFLLGGEALRRRGAGRLRSSRSAWVGTAAVAVAGLGAAWALRDDPARVDVPMSAPLLACVAIVAAGVLLRRRRAAAGTAGVPDDTTPDKWFTRLEHLLRGRHLMAPARTRREVDEARAFWRAGGTEHPQVEFGTPQAYAVVLTDGDDAPRRRRAAWRAAAATLFGVLALTNLARSLIDGETGGWWRTVVALLLCGAAVASWVRLARARAPRP</sequence>
<keyword evidence="2" id="KW-0472">Membrane</keyword>